<keyword evidence="4" id="KW-1185">Reference proteome</keyword>
<name>A0A5N5SYM0_9CRUS</name>
<dbReference type="InterPro" id="IPR039477">
    <property type="entry name" value="ILEI/PANDER_dom"/>
</dbReference>
<evidence type="ECO:0000313" key="3">
    <source>
        <dbReference type="EMBL" id="KAB7499313.1"/>
    </source>
</evidence>
<evidence type="ECO:0000259" key="2">
    <source>
        <dbReference type="Pfam" id="PF15711"/>
    </source>
</evidence>
<keyword evidence="1" id="KW-1133">Transmembrane helix</keyword>
<keyword evidence="1" id="KW-0812">Transmembrane</keyword>
<organism evidence="3 4">
    <name type="scientific">Armadillidium nasatum</name>
    <dbReference type="NCBI Taxonomy" id="96803"/>
    <lineage>
        <taxon>Eukaryota</taxon>
        <taxon>Metazoa</taxon>
        <taxon>Ecdysozoa</taxon>
        <taxon>Arthropoda</taxon>
        <taxon>Crustacea</taxon>
        <taxon>Multicrustacea</taxon>
        <taxon>Malacostraca</taxon>
        <taxon>Eumalacostraca</taxon>
        <taxon>Peracarida</taxon>
        <taxon>Isopoda</taxon>
        <taxon>Oniscidea</taxon>
        <taxon>Crinocheta</taxon>
        <taxon>Armadillidiidae</taxon>
        <taxon>Armadillidium</taxon>
    </lineage>
</organism>
<gene>
    <name evidence="3" type="primary">POMGNT1_1</name>
    <name evidence="3" type="ORF">Anas_00838</name>
</gene>
<keyword evidence="3" id="KW-0328">Glycosyltransferase</keyword>
<keyword evidence="3" id="KW-0808">Transferase</keyword>
<accession>A0A5N5SYM0</accession>
<evidence type="ECO:0000313" key="4">
    <source>
        <dbReference type="Proteomes" id="UP000326759"/>
    </source>
</evidence>
<keyword evidence="1" id="KW-0472">Membrane</keyword>
<protein>
    <submittedName>
        <fullName evidence="3">Protein O-linked-mannose beta-1,2-N-acetylglucosaminyltransferase 1</fullName>
    </submittedName>
</protein>
<dbReference type="OrthoDB" id="6361914at2759"/>
<reference evidence="3 4" key="1">
    <citation type="journal article" date="2019" name="PLoS Biol.">
        <title>Sex chromosomes control vertical transmission of feminizing Wolbachia symbionts in an isopod.</title>
        <authorList>
            <person name="Becking T."/>
            <person name="Chebbi M.A."/>
            <person name="Giraud I."/>
            <person name="Moumen B."/>
            <person name="Laverre T."/>
            <person name="Caubet Y."/>
            <person name="Peccoud J."/>
            <person name="Gilbert C."/>
            <person name="Cordaux R."/>
        </authorList>
    </citation>
    <scope>NUCLEOTIDE SEQUENCE [LARGE SCALE GENOMIC DNA]</scope>
    <source>
        <strain evidence="3">ANa2</strain>
        <tissue evidence="3">Whole body excluding digestive tract and cuticle</tissue>
    </source>
</reference>
<feature type="domain" description="ILEI/PANDER" evidence="2">
    <location>
        <begin position="206"/>
        <end position="294"/>
    </location>
</feature>
<dbReference type="GO" id="GO:0047223">
    <property type="term" value="F:beta-1,3-galactosyl-O-glycosyl-glycoprotein beta-1,3-N-acetylglucosaminyltransferase activity"/>
    <property type="evidence" value="ECO:0007669"/>
    <property type="project" value="TreeGrafter"/>
</dbReference>
<proteinExistence type="predicted"/>
<dbReference type="Pfam" id="PF15711">
    <property type="entry name" value="ILEI"/>
    <property type="match status" value="1"/>
</dbReference>
<dbReference type="PROSITE" id="PS52031">
    <property type="entry name" value="GG_LECTIN"/>
    <property type="match status" value="1"/>
</dbReference>
<dbReference type="InterPro" id="IPR052463">
    <property type="entry name" value="O-linked_mannose_GnT"/>
</dbReference>
<evidence type="ECO:0000256" key="1">
    <source>
        <dbReference type="SAM" id="Phobius"/>
    </source>
</evidence>
<dbReference type="GO" id="GO:0016266">
    <property type="term" value="P:protein O-linked glycosylation via N-acetyl-galactosamine"/>
    <property type="evidence" value="ECO:0007669"/>
    <property type="project" value="TreeGrafter"/>
</dbReference>
<feature type="transmembrane region" description="Helical" evidence="1">
    <location>
        <begin position="16"/>
        <end position="34"/>
    </location>
</feature>
<sequence length="366" mass="41937">MKINTIKRKYGRVVQVFKRFVLPFGFLYLVFYLFTSSDQQLAAEQDYVIIPGEALDPILKSNSPRESSTKTVEVFENSKPQIKMAANDGPKKYEESFKAESKVDSLPAEGKVKESVPYADVKDNEIVDTKPEGQFVEKKEFDDSDVPGRIETPWSMAKANIPDMHKVRFKGHAITNDTVTLTLMSSADKVFISINKKQIYKGINQRGLHVVVLNQYSARVMAKRVFDTFQVGMEEAFVDFIDDITPGRIIVLAVLDEISSKLTWKGRSKLKELGSRFSEKISYRDMWAMVTRKDGLKIAETFSNVATADTGYEWGAECKWPYNERNQARRLFCIRYEGFGSMCRCDVMQWNDVFFDVDKKDTEELV</sequence>
<dbReference type="Proteomes" id="UP000326759">
    <property type="component" value="Unassembled WGS sequence"/>
</dbReference>
<comment type="caution">
    <text evidence="3">The sequence shown here is derived from an EMBL/GenBank/DDBJ whole genome shotgun (WGS) entry which is preliminary data.</text>
</comment>
<dbReference type="GO" id="GO:0000139">
    <property type="term" value="C:Golgi membrane"/>
    <property type="evidence" value="ECO:0007669"/>
    <property type="project" value="TreeGrafter"/>
</dbReference>
<dbReference type="AlphaFoldDB" id="A0A5N5SYM0"/>
<dbReference type="PANTHER" id="PTHR46396:SF1">
    <property type="entry name" value="PROTEIN O-LINKED-MANNOSE BETA-1,2-N-ACETYLGLUCOSAMINYLTRANSFERASE 1"/>
    <property type="match status" value="1"/>
</dbReference>
<dbReference type="EMBL" id="SEYY01018469">
    <property type="protein sequence ID" value="KAB7499313.1"/>
    <property type="molecule type" value="Genomic_DNA"/>
</dbReference>
<dbReference type="PANTHER" id="PTHR46396">
    <property type="entry name" value="PROTEIN O-LINKED-MANNOSE BETA-1,2-N-ACETYLGLUCOSAMINYLTRANSFERASE 1"/>
    <property type="match status" value="1"/>
</dbReference>